<dbReference type="PANTHER" id="PTHR10192:SF5">
    <property type="entry name" value="GEPHYRIN"/>
    <property type="match status" value="1"/>
</dbReference>
<dbReference type="PANTHER" id="PTHR10192">
    <property type="entry name" value="MOLYBDOPTERIN BIOSYNTHESIS PROTEIN"/>
    <property type="match status" value="1"/>
</dbReference>
<dbReference type="EMBL" id="CP036274">
    <property type="protein sequence ID" value="QDU28592.1"/>
    <property type="molecule type" value="Genomic_DNA"/>
</dbReference>
<dbReference type="Gene3D" id="3.90.105.10">
    <property type="entry name" value="Molybdopterin biosynthesis moea protein, domain 2"/>
    <property type="match status" value="1"/>
</dbReference>
<dbReference type="InterPro" id="IPR036688">
    <property type="entry name" value="MoeA_C_domain_IV_sf"/>
</dbReference>
<evidence type="ECO:0000256" key="5">
    <source>
        <dbReference type="ARBA" id="ARBA00047317"/>
    </source>
</evidence>
<dbReference type="Gene3D" id="3.40.980.10">
    <property type="entry name" value="MoaB/Mog-like domain"/>
    <property type="match status" value="1"/>
</dbReference>
<comment type="catalytic activity">
    <reaction evidence="5">
        <text>adenylyl-molybdopterin + molybdate = Mo-molybdopterin + AMP + H(+)</text>
        <dbReference type="Rhea" id="RHEA:35047"/>
        <dbReference type="ChEBI" id="CHEBI:15378"/>
        <dbReference type="ChEBI" id="CHEBI:36264"/>
        <dbReference type="ChEBI" id="CHEBI:62727"/>
        <dbReference type="ChEBI" id="CHEBI:71302"/>
        <dbReference type="ChEBI" id="CHEBI:456215"/>
        <dbReference type="EC" id="2.10.1.1"/>
    </reaction>
</comment>
<evidence type="ECO:0000313" key="8">
    <source>
        <dbReference type="EMBL" id="QDU28592.1"/>
    </source>
</evidence>
<dbReference type="KEGG" id="aagg:ETAA8_36950"/>
<evidence type="ECO:0000313" key="9">
    <source>
        <dbReference type="Proteomes" id="UP000315017"/>
    </source>
</evidence>
<dbReference type="SMART" id="SM00852">
    <property type="entry name" value="MoCF_biosynth"/>
    <property type="match status" value="1"/>
</dbReference>
<dbReference type="NCBIfam" id="TIGR00177">
    <property type="entry name" value="molyb_syn"/>
    <property type="match status" value="1"/>
</dbReference>
<feature type="domain" description="MoaB/Mog" evidence="7">
    <location>
        <begin position="180"/>
        <end position="323"/>
    </location>
</feature>
<accession>A0A517YEK5</accession>
<dbReference type="InterPro" id="IPR001453">
    <property type="entry name" value="MoaB/Mog_dom"/>
</dbReference>
<dbReference type="Pfam" id="PF03453">
    <property type="entry name" value="MoeA_N"/>
    <property type="match status" value="1"/>
</dbReference>
<evidence type="ECO:0000256" key="3">
    <source>
        <dbReference type="ARBA" id="ARBA00010763"/>
    </source>
</evidence>
<dbReference type="InterPro" id="IPR036135">
    <property type="entry name" value="MoeA_linker/N_sf"/>
</dbReference>
<dbReference type="InterPro" id="IPR038987">
    <property type="entry name" value="MoeA-like"/>
</dbReference>
<dbReference type="Pfam" id="PF00994">
    <property type="entry name" value="MoCF_biosynth"/>
    <property type="match status" value="1"/>
</dbReference>
<dbReference type="CDD" id="cd00887">
    <property type="entry name" value="MoeA"/>
    <property type="match status" value="1"/>
</dbReference>
<evidence type="ECO:0000256" key="1">
    <source>
        <dbReference type="ARBA" id="ARBA00002901"/>
    </source>
</evidence>
<proteinExistence type="inferred from homology"/>
<evidence type="ECO:0000259" key="7">
    <source>
        <dbReference type="SMART" id="SM00852"/>
    </source>
</evidence>
<evidence type="ECO:0000256" key="4">
    <source>
        <dbReference type="ARBA" id="ARBA00023150"/>
    </source>
</evidence>
<keyword evidence="9" id="KW-1185">Reference proteome</keyword>
<reference evidence="8 9" key="1">
    <citation type="submission" date="2019-02" db="EMBL/GenBank/DDBJ databases">
        <title>Deep-cultivation of Planctomycetes and their phenomic and genomic characterization uncovers novel biology.</title>
        <authorList>
            <person name="Wiegand S."/>
            <person name="Jogler M."/>
            <person name="Boedeker C."/>
            <person name="Pinto D."/>
            <person name="Vollmers J."/>
            <person name="Rivas-Marin E."/>
            <person name="Kohn T."/>
            <person name="Peeters S.H."/>
            <person name="Heuer A."/>
            <person name="Rast P."/>
            <person name="Oberbeckmann S."/>
            <person name="Bunk B."/>
            <person name="Jeske O."/>
            <person name="Meyerdierks A."/>
            <person name="Storesund J.E."/>
            <person name="Kallscheuer N."/>
            <person name="Luecker S."/>
            <person name="Lage O.M."/>
            <person name="Pohl T."/>
            <person name="Merkel B.J."/>
            <person name="Hornburger P."/>
            <person name="Mueller R.-W."/>
            <person name="Bruemmer F."/>
            <person name="Labrenz M."/>
            <person name="Spormann A.M."/>
            <person name="Op den Camp H."/>
            <person name="Overmann J."/>
            <person name="Amann R."/>
            <person name="Jetten M.S.M."/>
            <person name="Mascher T."/>
            <person name="Medema M.H."/>
            <person name="Devos D.P."/>
            <person name="Kaster A.-K."/>
            <person name="Ovreas L."/>
            <person name="Rohde M."/>
            <person name="Galperin M.Y."/>
            <person name="Jogler C."/>
        </authorList>
    </citation>
    <scope>NUCLEOTIDE SEQUENCE [LARGE SCALE GENOMIC DNA]</scope>
    <source>
        <strain evidence="8 9">ETA_A8</strain>
    </source>
</reference>
<dbReference type="EC" id="2.10.1.1" evidence="6"/>
<dbReference type="Proteomes" id="UP000315017">
    <property type="component" value="Chromosome"/>
</dbReference>
<dbReference type="InterPro" id="IPR005111">
    <property type="entry name" value="MoeA_C_domain_IV"/>
</dbReference>
<comment type="function">
    <text evidence="1 6">Catalyzes the insertion of molybdate into adenylated molybdopterin with the concomitant release of AMP.</text>
</comment>
<dbReference type="OrthoDB" id="9804758at2"/>
<dbReference type="InterPro" id="IPR036425">
    <property type="entry name" value="MoaB/Mog-like_dom_sf"/>
</dbReference>
<dbReference type="AlphaFoldDB" id="A0A517YEK5"/>
<dbReference type="Gene3D" id="2.40.340.10">
    <property type="entry name" value="MoeA, C-terminal, domain IV"/>
    <property type="match status" value="1"/>
</dbReference>
<dbReference type="GO" id="GO:0046872">
    <property type="term" value="F:metal ion binding"/>
    <property type="evidence" value="ECO:0007669"/>
    <property type="project" value="UniProtKB-UniRule"/>
</dbReference>
<dbReference type="GO" id="GO:0005829">
    <property type="term" value="C:cytosol"/>
    <property type="evidence" value="ECO:0007669"/>
    <property type="project" value="TreeGrafter"/>
</dbReference>
<gene>
    <name evidence="8" type="primary">moeA</name>
    <name evidence="8" type="ORF">ETAA8_36950</name>
</gene>
<dbReference type="InterPro" id="IPR008284">
    <property type="entry name" value="MoCF_biosynth_CS"/>
</dbReference>
<keyword evidence="6" id="KW-0460">Magnesium</keyword>
<protein>
    <recommendedName>
        <fullName evidence="6">Molybdopterin molybdenumtransferase</fullName>
        <ecNumber evidence="6">2.10.1.1</ecNumber>
    </recommendedName>
</protein>
<organism evidence="8 9">
    <name type="scientific">Anatilimnocola aggregata</name>
    <dbReference type="NCBI Taxonomy" id="2528021"/>
    <lineage>
        <taxon>Bacteria</taxon>
        <taxon>Pseudomonadati</taxon>
        <taxon>Planctomycetota</taxon>
        <taxon>Planctomycetia</taxon>
        <taxon>Pirellulales</taxon>
        <taxon>Pirellulaceae</taxon>
        <taxon>Anatilimnocola</taxon>
    </lineage>
</organism>
<dbReference type="RefSeq" id="WP_145091131.1">
    <property type="nucleotide sequence ID" value="NZ_CP036274.1"/>
</dbReference>
<dbReference type="UniPathway" id="UPA00344"/>
<keyword evidence="6 8" id="KW-0808">Transferase</keyword>
<name>A0A517YEK5_9BACT</name>
<keyword evidence="6" id="KW-0500">Molybdenum</keyword>
<comment type="cofactor">
    <cofactor evidence="6">
        <name>Mg(2+)</name>
        <dbReference type="ChEBI" id="CHEBI:18420"/>
    </cofactor>
</comment>
<keyword evidence="4 6" id="KW-0501">Molybdenum cofactor biosynthesis</keyword>
<dbReference type="InterPro" id="IPR005110">
    <property type="entry name" value="MoeA_linker/N"/>
</dbReference>
<dbReference type="GO" id="GO:0006777">
    <property type="term" value="P:Mo-molybdopterin cofactor biosynthetic process"/>
    <property type="evidence" value="ECO:0007669"/>
    <property type="project" value="UniProtKB-UniRule"/>
</dbReference>
<keyword evidence="6" id="KW-0479">Metal-binding</keyword>
<dbReference type="Pfam" id="PF03454">
    <property type="entry name" value="MoeA_C"/>
    <property type="match status" value="1"/>
</dbReference>
<dbReference type="SUPFAM" id="SSF63882">
    <property type="entry name" value="MoeA N-terminal region -like"/>
    <property type="match status" value="1"/>
</dbReference>
<evidence type="ECO:0000256" key="2">
    <source>
        <dbReference type="ARBA" id="ARBA00005046"/>
    </source>
</evidence>
<dbReference type="SUPFAM" id="SSF63867">
    <property type="entry name" value="MoeA C-terminal domain-like"/>
    <property type="match status" value="1"/>
</dbReference>
<sequence>MISVEQALELVLQHAGKLQRCRQVNIEAALGCILAEDVVSDVDSPPHDKSIVDGYAIHEGDLSGENQLQIIEHIVAGLVPSRSLEKGLATQIMTGAPIPTGTAAVVMVEKTSTQNKGDLEFLSLTERSIRPGQNIVRRGQSMKLGDVVLRQGTLLRAIEIGLLAEVGRESVWTLIDPAVAILPTGDEIVPHTEKPPPGKIRNSNSSLLANLVMQAGGQPAESDIVPDHAETLLQAIEENLDCDAILLSGGVSAGVHDLVPAALAKAGVKQVFHHVNLKPGKPLWFGFFDRGDDRPPCLVFGLPGNPVSGLVCFELFVRPALQKMRWMKPRGLPIQRATLTVEHKHRGDRPSYWPAEYDSDSGQILPLSWQGSGDLRSLTGANALAYFPGGDRVWPVDEEVTVYLLPASS</sequence>
<comment type="pathway">
    <text evidence="2 6">Cofactor biosynthesis; molybdopterin biosynthesis.</text>
</comment>
<evidence type="ECO:0000256" key="6">
    <source>
        <dbReference type="RuleBase" id="RU365090"/>
    </source>
</evidence>
<dbReference type="PROSITE" id="PS01079">
    <property type="entry name" value="MOCF_BIOSYNTHESIS_2"/>
    <property type="match status" value="1"/>
</dbReference>
<comment type="similarity">
    <text evidence="3 6">Belongs to the MoeA family.</text>
</comment>
<dbReference type="Gene3D" id="2.170.190.11">
    <property type="entry name" value="Molybdopterin biosynthesis moea protein, domain 3"/>
    <property type="match status" value="1"/>
</dbReference>
<dbReference type="NCBIfam" id="NF045515">
    <property type="entry name" value="Glp_gephyrin"/>
    <property type="match status" value="1"/>
</dbReference>
<dbReference type="SUPFAM" id="SSF53218">
    <property type="entry name" value="Molybdenum cofactor biosynthesis proteins"/>
    <property type="match status" value="1"/>
</dbReference>
<dbReference type="GO" id="GO:0061599">
    <property type="term" value="F:molybdopterin molybdotransferase activity"/>
    <property type="evidence" value="ECO:0007669"/>
    <property type="project" value="UniProtKB-UniRule"/>
</dbReference>